<evidence type="ECO:0000256" key="1">
    <source>
        <dbReference type="SAM" id="SignalP"/>
    </source>
</evidence>
<evidence type="ECO:0000313" key="2">
    <source>
        <dbReference type="EMBL" id="BAN20309.1"/>
    </source>
</evidence>
<dbReference type="EMBL" id="AK417094">
    <property type="protein sequence ID" value="BAN20309.1"/>
    <property type="molecule type" value="mRNA"/>
</dbReference>
<organism evidence="2">
    <name type="scientific">Riptortus pedestris</name>
    <name type="common">Bean bug</name>
    <dbReference type="NCBI Taxonomy" id="329032"/>
    <lineage>
        <taxon>Eukaryota</taxon>
        <taxon>Metazoa</taxon>
        <taxon>Ecdysozoa</taxon>
        <taxon>Arthropoda</taxon>
        <taxon>Hexapoda</taxon>
        <taxon>Insecta</taxon>
        <taxon>Pterygota</taxon>
        <taxon>Neoptera</taxon>
        <taxon>Paraneoptera</taxon>
        <taxon>Hemiptera</taxon>
        <taxon>Heteroptera</taxon>
        <taxon>Panheteroptera</taxon>
        <taxon>Pentatomomorpha</taxon>
        <taxon>Coreoidea</taxon>
        <taxon>Alydidae</taxon>
        <taxon>Riptortus</taxon>
    </lineage>
</organism>
<feature type="signal peptide" evidence="1">
    <location>
        <begin position="1"/>
        <end position="19"/>
    </location>
</feature>
<sequence length="91" mass="10148">MRSVFIIVSSLGLIVSIYSQIPPDIGPRCGLTTVCHAGFHCCNAKLCCPLYWRCCGYRFCCPHDALDHILSFYRRIPATNSITTIHNVTKG</sequence>
<reference evidence="2" key="1">
    <citation type="journal article" date="2013" name="PLoS ONE">
        <title>Gene expression in gut symbiotic organ of stinkbug affected by extracellular bacterial symbiont.</title>
        <authorList>
            <person name="Futahashi R."/>
            <person name="Tanaka K."/>
            <person name="Tanahashi M."/>
            <person name="Nikoh N."/>
            <person name="Kikuchi Y."/>
            <person name="Lee B.L."/>
            <person name="Fukatsu T."/>
        </authorList>
    </citation>
    <scope>NUCLEOTIDE SEQUENCE</scope>
    <source>
        <tissue evidence="2">Midgut</tissue>
    </source>
</reference>
<proteinExistence type="evidence at transcript level"/>
<accession>R4WD07</accession>
<name>R4WD07_RIPPE</name>
<protein>
    <submittedName>
        <fullName evidence="2">Cysteine rich secreted protein</fullName>
    </submittedName>
</protein>
<dbReference type="AlphaFoldDB" id="R4WD07"/>
<keyword evidence="1" id="KW-0732">Signal</keyword>
<feature type="chain" id="PRO_5004372269" evidence="1">
    <location>
        <begin position="20"/>
        <end position="91"/>
    </location>
</feature>